<dbReference type="PATRIC" id="fig|889306.3.peg.2723"/>
<reference evidence="2 3" key="1">
    <citation type="submission" date="2015-01" db="EMBL/GenBank/DDBJ databases">
        <title>Genome sequencing of Jeotgalibacillus soli.</title>
        <authorList>
            <person name="Goh K.M."/>
            <person name="Chan K.-G."/>
            <person name="Yaakop A.S."/>
            <person name="Ee R."/>
            <person name="Gan H.M."/>
            <person name="Chan C.S."/>
        </authorList>
    </citation>
    <scope>NUCLEOTIDE SEQUENCE [LARGE SCALE GENOMIC DNA]</scope>
    <source>
        <strain evidence="2 3">P9</strain>
    </source>
</reference>
<feature type="transmembrane region" description="Helical" evidence="1">
    <location>
        <begin position="5"/>
        <end position="28"/>
    </location>
</feature>
<comment type="caution">
    <text evidence="2">The sequence shown here is derived from an EMBL/GenBank/DDBJ whole genome shotgun (WGS) entry which is preliminary data.</text>
</comment>
<keyword evidence="1" id="KW-0812">Transmembrane</keyword>
<evidence type="ECO:0000313" key="3">
    <source>
        <dbReference type="Proteomes" id="UP000031938"/>
    </source>
</evidence>
<keyword evidence="1" id="KW-1133">Transmembrane helix</keyword>
<keyword evidence="3" id="KW-1185">Reference proteome</keyword>
<organism evidence="2 3">
    <name type="scientific">Jeotgalibacillus soli</name>
    <dbReference type="NCBI Taxonomy" id="889306"/>
    <lineage>
        <taxon>Bacteria</taxon>
        <taxon>Bacillati</taxon>
        <taxon>Bacillota</taxon>
        <taxon>Bacilli</taxon>
        <taxon>Bacillales</taxon>
        <taxon>Caryophanaceae</taxon>
        <taxon>Jeotgalibacillus</taxon>
    </lineage>
</organism>
<proteinExistence type="predicted"/>
<evidence type="ECO:0000313" key="2">
    <source>
        <dbReference type="EMBL" id="KIL45166.1"/>
    </source>
</evidence>
<sequence length="141" mass="16182">MKRMLIFTGVFLFISSLVIIVSAMLPMIGENKENLSGAFFQESFGLIVTNPWETVQNLIETRNPLFIVLEVVAVFYSLIAAMRWTSKKKEGWEVDKRQQSHGSARLAKPNEIFTNEEFIAGSREQIYKELKTSLSMKEDEK</sequence>
<protein>
    <submittedName>
        <fullName evidence="2">Uncharacterized protein</fullName>
    </submittedName>
</protein>
<dbReference type="OrthoDB" id="2926026at2"/>
<feature type="transmembrane region" description="Helical" evidence="1">
    <location>
        <begin position="65"/>
        <end position="82"/>
    </location>
</feature>
<keyword evidence="1" id="KW-0472">Membrane</keyword>
<dbReference type="RefSeq" id="WP_041089452.1">
    <property type="nucleotide sequence ID" value="NZ_JXRP01000018.1"/>
</dbReference>
<gene>
    <name evidence="2" type="ORF">KP78_27100</name>
</gene>
<dbReference type="EMBL" id="JXRP01000018">
    <property type="protein sequence ID" value="KIL45166.1"/>
    <property type="molecule type" value="Genomic_DNA"/>
</dbReference>
<accession>A0A0C2VL35</accession>
<name>A0A0C2VL35_9BACL</name>
<dbReference type="Proteomes" id="UP000031938">
    <property type="component" value="Unassembled WGS sequence"/>
</dbReference>
<dbReference type="AlphaFoldDB" id="A0A0C2VL35"/>
<evidence type="ECO:0000256" key="1">
    <source>
        <dbReference type="SAM" id="Phobius"/>
    </source>
</evidence>
<dbReference type="STRING" id="889306.KP78_27100"/>